<evidence type="ECO:0000313" key="3">
    <source>
        <dbReference type="Proteomes" id="UP000218323"/>
    </source>
</evidence>
<keyword evidence="3" id="KW-1185">Reference proteome</keyword>
<comment type="caution">
    <text evidence="2">The sequence shown here is derived from an EMBL/GenBank/DDBJ whole genome shotgun (WGS) entry which is preliminary data.</text>
</comment>
<dbReference type="AlphaFoldDB" id="A0A2A4IBF7"/>
<accession>A0A2A4IBF7</accession>
<dbReference type="EMBL" id="NWVC01000002">
    <property type="protein sequence ID" value="PCG15113.1"/>
    <property type="molecule type" value="Genomic_DNA"/>
</dbReference>
<dbReference type="PANTHER" id="PTHR47495">
    <property type="entry name" value="ALDEHYDE DEHYDROGENASE"/>
    <property type="match status" value="1"/>
</dbReference>
<dbReference type="InterPro" id="IPR037165">
    <property type="entry name" value="AldOxase/xan_DH_Mopterin-bd_sf"/>
</dbReference>
<protein>
    <submittedName>
        <fullName evidence="2">Aldehyde oxidase</fullName>
    </submittedName>
</protein>
<sequence>MAALTRRSLLVSGGVGAGLLVGWAVWPRRYLPALPAAPGETVFGAYLKIGRDGQVIVAVPQTEHGQGAWSVLAQIVADELGADWRTVGVEAAPISPLYANPLAADALFGTALSHVPQAVRDEAWTRDALMLTAASTSVRRFEEPLREAGAAARVLLCKAAARRWDADWQECDTAGGFVVNGARKLRFGELAEAAAKEALPDELPLRIGEEGRLSGQPLPRLDAPAKTDGSANFVADIRLPDMVFASIRQGPRAHSRLLSVNRAAAERVAGVAGIVQTDHWVAAAGITWWAANRALDALAPRFSTDGALPDDAAIARALDAALAGDGHRLAGAGDVDAVFRDAKLVEAEYTVAPALHAAVETPAATAQWLNGRLELWIATQAPSLARDAAAAAIGVSADKVVLHAMQAGGSFGAALEVDVAAQAAVLAQRLRRPVQLMWSRGEALLNDRARAPAKARMRARLAANGAILGWHAQIAVAATGRELAARLMPGDALRRLSGVLAGPLLGGADRYAMSGAIPPYRLPAFAVDHHPVAIDLPTGHLRGGADGYTAFFTECFIDELARAAGSEPMSYRIGMLGGDPRLARCLTTASALGGWGGGVDGSGQGIACHAMAGSAIAVLAEAHVEEGARIVVDRLVAAVDAGRAINPDVVRQQIEGGLVFGTALATGAGASYRDGLATRRMYGDLALPVLATSPEITVELIASSGDPGGVSDLGVPAVAPAIANALRAATGERRRHLPVRSVP</sequence>
<dbReference type="PANTHER" id="PTHR47495:SF1">
    <property type="entry name" value="BLL3820 PROTEIN"/>
    <property type="match status" value="1"/>
</dbReference>
<dbReference type="Gene3D" id="3.90.1170.50">
    <property type="entry name" value="Aldehyde oxidase/xanthine dehydrogenase, a/b hammerhead"/>
    <property type="match status" value="1"/>
</dbReference>
<feature type="domain" description="Aldehyde oxidase/xanthine dehydrogenase a/b hammerhead" evidence="1">
    <location>
        <begin position="228"/>
        <end position="306"/>
    </location>
</feature>
<dbReference type="GO" id="GO:0016491">
    <property type="term" value="F:oxidoreductase activity"/>
    <property type="evidence" value="ECO:0007669"/>
    <property type="project" value="InterPro"/>
</dbReference>
<gene>
    <name evidence="2" type="ORF">COA07_06075</name>
</gene>
<dbReference type="Proteomes" id="UP000218323">
    <property type="component" value="Unassembled WGS sequence"/>
</dbReference>
<evidence type="ECO:0000313" key="2">
    <source>
        <dbReference type="EMBL" id="PCG15113.1"/>
    </source>
</evidence>
<dbReference type="SMART" id="SM01008">
    <property type="entry name" value="Ald_Xan_dh_C"/>
    <property type="match status" value="1"/>
</dbReference>
<dbReference type="InterPro" id="IPR000674">
    <property type="entry name" value="Ald_Oxase/Xan_DH_a/b"/>
</dbReference>
<dbReference type="PIRSF" id="PIRSF036389">
    <property type="entry name" value="IOR_B"/>
    <property type="match status" value="1"/>
</dbReference>
<name>A0A2A4IBF7_9SPHN</name>
<dbReference type="SUPFAM" id="SSF56003">
    <property type="entry name" value="Molybdenum cofactor-binding domain"/>
    <property type="match status" value="2"/>
</dbReference>
<dbReference type="InterPro" id="IPR012368">
    <property type="entry name" value="OxRdtase_Mopterin-bd_su_IorB"/>
</dbReference>
<reference evidence="2 3" key="1">
    <citation type="submission" date="2017-09" db="EMBL/GenBank/DDBJ databases">
        <title>Sphingomonas adhaesiva DSM 7418, whole genome shotgun sequence.</title>
        <authorList>
            <person name="Feng G."/>
            <person name="Zhu H."/>
        </authorList>
    </citation>
    <scope>NUCLEOTIDE SEQUENCE [LARGE SCALE GENOMIC DNA]</scope>
    <source>
        <strain evidence="2 3">DSM 7418</strain>
    </source>
</reference>
<dbReference type="RefSeq" id="WP_096640608.1">
    <property type="nucleotide sequence ID" value="NZ_JBHIWA010000001.1"/>
</dbReference>
<dbReference type="Pfam" id="PF20256">
    <property type="entry name" value="MoCoBD_2"/>
    <property type="match status" value="2"/>
</dbReference>
<dbReference type="Pfam" id="PF02738">
    <property type="entry name" value="MoCoBD_1"/>
    <property type="match status" value="1"/>
</dbReference>
<organism evidence="2 3">
    <name type="scientific">Sphingomonas adhaesiva</name>
    <dbReference type="NCBI Taxonomy" id="28212"/>
    <lineage>
        <taxon>Bacteria</taxon>
        <taxon>Pseudomonadati</taxon>
        <taxon>Pseudomonadota</taxon>
        <taxon>Alphaproteobacteria</taxon>
        <taxon>Sphingomonadales</taxon>
        <taxon>Sphingomonadaceae</taxon>
        <taxon>Sphingomonas</taxon>
    </lineage>
</organism>
<dbReference type="InterPro" id="IPR052516">
    <property type="entry name" value="N-heterocyclic_Hydroxylase"/>
</dbReference>
<dbReference type="Gene3D" id="3.30.365.10">
    <property type="entry name" value="Aldehyde oxidase/xanthine dehydrogenase, molybdopterin binding domain"/>
    <property type="match status" value="5"/>
</dbReference>
<dbReference type="InterPro" id="IPR008274">
    <property type="entry name" value="AldOxase/xan_DH_MoCoBD1"/>
</dbReference>
<dbReference type="InterPro" id="IPR046867">
    <property type="entry name" value="AldOxase/xan_DH_MoCoBD2"/>
</dbReference>
<proteinExistence type="predicted"/>
<evidence type="ECO:0000259" key="1">
    <source>
        <dbReference type="SMART" id="SM01008"/>
    </source>
</evidence>